<evidence type="ECO:0000313" key="2">
    <source>
        <dbReference type="Proteomes" id="UP000253792"/>
    </source>
</evidence>
<organism evidence="1 2">
    <name type="scientific">Senegalimassilia anaerobia</name>
    <dbReference type="NCBI Taxonomy" id="1473216"/>
    <lineage>
        <taxon>Bacteria</taxon>
        <taxon>Bacillati</taxon>
        <taxon>Actinomycetota</taxon>
        <taxon>Coriobacteriia</taxon>
        <taxon>Coriobacteriales</taxon>
        <taxon>Coriobacteriaceae</taxon>
        <taxon>Senegalimassilia</taxon>
    </lineage>
</organism>
<dbReference type="OrthoDB" id="3199419at2"/>
<comment type="caution">
    <text evidence="1">The sequence shown here is derived from an EMBL/GenBank/DDBJ whole genome shotgun (WGS) entry which is preliminary data.</text>
</comment>
<dbReference type="AlphaFoldDB" id="A0A369LCR3"/>
<dbReference type="Proteomes" id="UP000253792">
    <property type="component" value="Unassembled WGS sequence"/>
</dbReference>
<gene>
    <name evidence="1" type="ORF">C1880_00935</name>
</gene>
<proteinExistence type="predicted"/>
<protein>
    <submittedName>
        <fullName evidence="1">Uncharacterized protein</fullName>
    </submittedName>
</protein>
<dbReference type="RefSeq" id="WP_015760191.1">
    <property type="nucleotide sequence ID" value="NZ_DBFBEK010000009.1"/>
</dbReference>
<evidence type="ECO:0000313" key="1">
    <source>
        <dbReference type="EMBL" id="RDB57423.1"/>
    </source>
</evidence>
<keyword evidence="2" id="KW-1185">Reference proteome</keyword>
<accession>A0A369LCR3</accession>
<sequence length="160" mass="17550">MGGRRHGLRCVTAPALDFGILTETKDSETATVESSFTVTSAYTAEDFVSDTRSEFLACVTEDFGEQVASEAASLVDGQIASMSWYRRFEIWNDLASYDICGVANADHLIDGLEELSVALADGRAFDANGGNPVFHAFHRAERQSGDRELPVPARRTHRHH</sequence>
<reference evidence="1 2" key="1">
    <citation type="journal article" date="2018" name="Elife">
        <title>Discovery and characterization of a prevalent human gut bacterial enzyme sufficient for the inactivation of a family of plant toxins.</title>
        <authorList>
            <person name="Koppel N."/>
            <person name="Bisanz J.E."/>
            <person name="Pandelia M.E."/>
            <person name="Turnbaugh P.J."/>
            <person name="Balskus E.P."/>
        </authorList>
    </citation>
    <scope>NUCLEOTIDE SEQUENCE [LARGE SCALE GENOMIC DNA]</scope>
    <source>
        <strain evidence="2">anaerobia AP69FAA</strain>
    </source>
</reference>
<dbReference type="EMBL" id="PPTP01000001">
    <property type="protein sequence ID" value="RDB57423.1"/>
    <property type="molecule type" value="Genomic_DNA"/>
</dbReference>
<name>A0A369LCR3_9ACTN</name>